<dbReference type="AlphaFoldDB" id="A0A517N278"/>
<dbReference type="PANTHER" id="PTHR34977:SF1">
    <property type="entry name" value="UPF0337 PROTEIN YJBJ"/>
    <property type="match status" value="1"/>
</dbReference>
<reference evidence="4 5" key="1">
    <citation type="submission" date="2019-02" db="EMBL/GenBank/DDBJ databases">
        <title>Deep-cultivation of Planctomycetes and their phenomic and genomic characterization uncovers novel biology.</title>
        <authorList>
            <person name="Wiegand S."/>
            <person name="Jogler M."/>
            <person name="Boedeker C."/>
            <person name="Pinto D."/>
            <person name="Vollmers J."/>
            <person name="Rivas-Marin E."/>
            <person name="Kohn T."/>
            <person name="Peeters S.H."/>
            <person name="Heuer A."/>
            <person name="Rast P."/>
            <person name="Oberbeckmann S."/>
            <person name="Bunk B."/>
            <person name="Jeske O."/>
            <person name="Meyerdierks A."/>
            <person name="Storesund J.E."/>
            <person name="Kallscheuer N."/>
            <person name="Luecker S."/>
            <person name="Lage O.M."/>
            <person name="Pohl T."/>
            <person name="Merkel B.J."/>
            <person name="Hornburger P."/>
            <person name="Mueller R.-W."/>
            <person name="Bruemmer F."/>
            <person name="Labrenz M."/>
            <person name="Spormann A.M."/>
            <person name="Op den Camp H."/>
            <person name="Overmann J."/>
            <person name="Amann R."/>
            <person name="Jetten M.S.M."/>
            <person name="Mascher T."/>
            <person name="Medema M.H."/>
            <person name="Devos D.P."/>
            <person name="Kaster A.-K."/>
            <person name="Ovreas L."/>
            <person name="Rohde M."/>
            <person name="Galperin M.Y."/>
            <person name="Jogler C."/>
        </authorList>
    </citation>
    <scope>NUCLEOTIDE SEQUENCE [LARGE SCALE GENOMIC DNA]</scope>
    <source>
        <strain evidence="4 5">HG15A2</strain>
    </source>
</reference>
<dbReference type="RefSeq" id="WP_145063066.1">
    <property type="nucleotide sequence ID" value="NZ_CP036263.1"/>
</dbReference>
<sequence length="128" mass="13961">MITQQQLTGNWNQLKGLIQEKWGQLTDDELQEVSGEFEQIVGLIQQKTGEARQQVEATLEKLSEKSSGMVQHAADTAKEYFGQASDSMRDAAGQVRQTVEKRPAESVAVAFGTGLLAGVVVGLVLRSR</sequence>
<gene>
    <name evidence="4" type="ORF">HG15A2_44500</name>
</gene>
<dbReference type="Pfam" id="PF05532">
    <property type="entry name" value="CsbD"/>
    <property type="match status" value="1"/>
</dbReference>
<feature type="transmembrane region" description="Helical" evidence="2">
    <location>
        <begin position="106"/>
        <end position="125"/>
    </location>
</feature>
<dbReference type="InterPro" id="IPR008462">
    <property type="entry name" value="CsbD"/>
</dbReference>
<evidence type="ECO:0000256" key="1">
    <source>
        <dbReference type="ARBA" id="ARBA00009129"/>
    </source>
</evidence>
<dbReference type="PANTHER" id="PTHR34977">
    <property type="entry name" value="UPF0337 PROTEIN YJBJ"/>
    <property type="match status" value="1"/>
</dbReference>
<proteinExistence type="inferred from homology"/>
<feature type="domain" description="CsbD-like" evidence="3">
    <location>
        <begin position="6"/>
        <end position="56"/>
    </location>
</feature>
<dbReference type="OrthoDB" id="278198at2"/>
<keyword evidence="5" id="KW-1185">Reference proteome</keyword>
<dbReference type="KEGG" id="amob:HG15A2_44500"/>
<evidence type="ECO:0000259" key="3">
    <source>
        <dbReference type="Pfam" id="PF05532"/>
    </source>
</evidence>
<keyword evidence="2" id="KW-0472">Membrane</keyword>
<evidence type="ECO:0000313" key="5">
    <source>
        <dbReference type="Proteomes" id="UP000319852"/>
    </source>
</evidence>
<dbReference type="SUPFAM" id="SSF69047">
    <property type="entry name" value="Hypothetical protein YjbJ"/>
    <property type="match status" value="1"/>
</dbReference>
<accession>A0A517N278</accession>
<dbReference type="InterPro" id="IPR036629">
    <property type="entry name" value="YjbJ_sf"/>
</dbReference>
<keyword evidence="2" id="KW-1133">Transmembrane helix</keyword>
<dbReference type="InterPro" id="IPR050423">
    <property type="entry name" value="UPF0337_stress_rsp"/>
</dbReference>
<evidence type="ECO:0000313" key="4">
    <source>
        <dbReference type="EMBL" id="QDT01108.1"/>
    </source>
</evidence>
<dbReference type="EMBL" id="CP036263">
    <property type="protein sequence ID" value="QDT01108.1"/>
    <property type="molecule type" value="Genomic_DNA"/>
</dbReference>
<comment type="similarity">
    <text evidence="1">Belongs to the UPF0337 (CsbD) family.</text>
</comment>
<name>A0A517N278_9BACT</name>
<organism evidence="4 5">
    <name type="scientific">Adhaeretor mobilis</name>
    <dbReference type="NCBI Taxonomy" id="1930276"/>
    <lineage>
        <taxon>Bacteria</taxon>
        <taxon>Pseudomonadati</taxon>
        <taxon>Planctomycetota</taxon>
        <taxon>Planctomycetia</taxon>
        <taxon>Pirellulales</taxon>
        <taxon>Lacipirellulaceae</taxon>
        <taxon>Adhaeretor</taxon>
    </lineage>
</organism>
<dbReference type="Proteomes" id="UP000319852">
    <property type="component" value="Chromosome"/>
</dbReference>
<dbReference type="Gene3D" id="1.10.1470.10">
    <property type="entry name" value="YjbJ"/>
    <property type="match status" value="1"/>
</dbReference>
<protein>
    <recommendedName>
        <fullName evidence="3">CsbD-like domain-containing protein</fullName>
    </recommendedName>
</protein>
<evidence type="ECO:0000256" key="2">
    <source>
        <dbReference type="SAM" id="Phobius"/>
    </source>
</evidence>
<keyword evidence="2" id="KW-0812">Transmembrane</keyword>